<protein>
    <submittedName>
        <fullName evidence="1">Uncharacterized protein</fullName>
    </submittedName>
</protein>
<dbReference type="AlphaFoldDB" id="A0A0K2TG76"/>
<proteinExistence type="predicted"/>
<organism evidence="1">
    <name type="scientific">Lepeophtheirus salmonis</name>
    <name type="common">Salmon louse</name>
    <name type="synonym">Caligus salmonis</name>
    <dbReference type="NCBI Taxonomy" id="72036"/>
    <lineage>
        <taxon>Eukaryota</taxon>
        <taxon>Metazoa</taxon>
        <taxon>Ecdysozoa</taxon>
        <taxon>Arthropoda</taxon>
        <taxon>Crustacea</taxon>
        <taxon>Multicrustacea</taxon>
        <taxon>Hexanauplia</taxon>
        <taxon>Copepoda</taxon>
        <taxon>Siphonostomatoida</taxon>
        <taxon>Caligidae</taxon>
        <taxon>Lepeophtheirus</taxon>
    </lineage>
</organism>
<evidence type="ECO:0000313" key="1">
    <source>
        <dbReference type="EMBL" id="CDW24850.1"/>
    </source>
</evidence>
<dbReference type="EMBL" id="HACA01007489">
    <property type="protein sequence ID" value="CDW24850.1"/>
    <property type="molecule type" value="Transcribed_RNA"/>
</dbReference>
<name>A0A0K2TG76_LEPSM</name>
<accession>A0A0K2TG76</accession>
<sequence length="50" mass="5896">MRVDIILDLKEVMHLGFFSLTRDRDKFLFREDVSYGNKGKGIVKHTENIL</sequence>
<reference evidence="1" key="1">
    <citation type="submission" date="2014-05" db="EMBL/GenBank/DDBJ databases">
        <authorList>
            <person name="Chronopoulou M."/>
        </authorList>
    </citation>
    <scope>NUCLEOTIDE SEQUENCE</scope>
    <source>
        <tissue evidence="1">Whole organism</tissue>
    </source>
</reference>